<dbReference type="Gene3D" id="3.30.70.100">
    <property type="match status" value="1"/>
</dbReference>
<comment type="caution">
    <text evidence="2">The sequence shown here is derived from an EMBL/GenBank/DDBJ whole genome shotgun (WGS) entry which is preliminary data.</text>
</comment>
<sequence>MHYLVYVSSARHLMDEEELLAILETSRSSNTNDYITGMLLYKDGSFMQVLEGEESTIERTYARIAKDRRHEGLILLRKGKTEKRYFPGWSMGFRSVNAEDLKNIPGFQNIKDGRFTDPAIVDNPHIAMTALKAFND</sequence>
<dbReference type="Pfam" id="PF04940">
    <property type="entry name" value="BLUF"/>
    <property type="match status" value="1"/>
</dbReference>
<evidence type="ECO:0000313" key="3">
    <source>
        <dbReference type="Proteomes" id="UP000476030"/>
    </source>
</evidence>
<dbReference type="AlphaFoldDB" id="A0A6L8WAK4"/>
<proteinExistence type="predicted"/>
<feature type="domain" description="BLUF" evidence="1">
    <location>
        <begin position="1"/>
        <end position="92"/>
    </location>
</feature>
<dbReference type="GO" id="GO:0009882">
    <property type="term" value="F:blue light photoreceptor activity"/>
    <property type="evidence" value="ECO:0007669"/>
    <property type="project" value="InterPro"/>
</dbReference>
<protein>
    <recommendedName>
        <fullName evidence="1">BLUF domain-containing protein</fullName>
    </recommendedName>
</protein>
<dbReference type="SUPFAM" id="SSF54975">
    <property type="entry name" value="Acylphosphatase/BLUF domain-like"/>
    <property type="match status" value="1"/>
</dbReference>
<dbReference type="InterPro" id="IPR007024">
    <property type="entry name" value="BLUF_domain"/>
</dbReference>
<evidence type="ECO:0000313" key="2">
    <source>
        <dbReference type="EMBL" id="MZR32108.1"/>
    </source>
</evidence>
<name>A0A6L8WAK4_9PROT</name>
<accession>A0A6L8WAK4</accession>
<dbReference type="EMBL" id="WTUW01000009">
    <property type="protein sequence ID" value="MZR32108.1"/>
    <property type="molecule type" value="Genomic_DNA"/>
</dbReference>
<dbReference type="InterPro" id="IPR036046">
    <property type="entry name" value="Acylphosphatase-like_dom_sf"/>
</dbReference>
<gene>
    <name evidence="2" type="ORF">GQE98_15830</name>
</gene>
<dbReference type="Proteomes" id="UP000476030">
    <property type="component" value="Unassembled WGS sequence"/>
</dbReference>
<dbReference type="GO" id="GO:0071949">
    <property type="term" value="F:FAD binding"/>
    <property type="evidence" value="ECO:0007669"/>
    <property type="project" value="InterPro"/>
</dbReference>
<dbReference type="SMART" id="SM01034">
    <property type="entry name" value="BLUF"/>
    <property type="match status" value="1"/>
</dbReference>
<dbReference type="PROSITE" id="PS50925">
    <property type="entry name" value="BLUF"/>
    <property type="match status" value="1"/>
</dbReference>
<evidence type="ECO:0000259" key="1">
    <source>
        <dbReference type="PROSITE" id="PS50925"/>
    </source>
</evidence>
<keyword evidence="3" id="KW-1185">Reference proteome</keyword>
<organism evidence="2 3">
    <name type="scientific">Sneathiella litorea</name>
    <dbReference type="NCBI Taxonomy" id="2606216"/>
    <lineage>
        <taxon>Bacteria</taxon>
        <taxon>Pseudomonadati</taxon>
        <taxon>Pseudomonadota</taxon>
        <taxon>Alphaproteobacteria</taxon>
        <taxon>Sneathiellales</taxon>
        <taxon>Sneathiellaceae</taxon>
        <taxon>Sneathiella</taxon>
    </lineage>
</organism>
<dbReference type="RefSeq" id="WP_161316679.1">
    <property type="nucleotide sequence ID" value="NZ_WTUW01000009.1"/>
</dbReference>
<reference evidence="2 3" key="1">
    <citation type="submission" date="2019-12" db="EMBL/GenBank/DDBJ databases">
        <title>Snethiella sp. nov. sp. isolated from sea sand.</title>
        <authorList>
            <person name="Kim J."/>
            <person name="Jeong S.E."/>
            <person name="Jung H.S."/>
            <person name="Jeon C.O."/>
        </authorList>
    </citation>
    <scope>NUCLEOTIDE SEQUENCE [LARGE SCALE GENOMIC DNA]</scope>
    <source>
        <strain evidence="2 3">DP05</strain>
    </source>
</reference>